<protein>
    <submittedName>
        <fullName evidence="2">TlpA family protein disulfide reductase</fullName>
    </submittedName>
</protein>
<gene>
    <name evidence="2" type="ORF">I0C86_35585</name>
</gene>
<dbReference type="EMBL" id="JADPUN010000330">
    <property type="protein sequence ID" value="MBF9134218.1"/>
    <property type="molecule type" value="Genomic_DNA"/>
</dbReference>
<comment type="caution">
    <text evidence="2">The sequence shown here is derived from an EMBL/GenBank/DDBJ whole genome shotgun (WGS) entry which is preliminary data.</text>
</comment>
<sequence length="178" mass="18932">MAYLVALVILLSLLSLLNLLFTVGVVRRLRDQPSAADQRADAEPPRPMGTEATDFVADTIGDGPVSLATLNRHTLVGFFTPGCKPCAAAVPQFLEYVESQPYGRDRVLAVISRGPDDDEVAEYAKVFNRIGRVVVEDPRGAVQTAFAVDGIPAFGVVDGRTITVATRKVGKLPAGVPA</sequence>
<dbReference type="RefSeq" id="WP_196205702.1">
    <property type="nucleotide sequence ID" value="NZ_JADPUN010000330.1"/>
</dbReference>
<organism evidence="2 3">
    <name type="scientific">Plantactinospora alkalitolerans</name>
    <dbReference type="NCBI Taxonomy" id="2789879"/>
    <lineage>
        <taxon>Bacteria</taxon>
        <taxon>Bacillati</taxon>
        <taxon>Actinomycetota</taxon>
        <taxon>Actinomycetes</taxon>
        <taxon>Micromonosporales</taxon>
        <taxon>Micromonosporaceae</taxon>
        <taxon>Plantactinospora</taxon>
    </lineage>
</organism>
<dbReference type="InterPro" id="IPR036249">
    <property type="entry name" value="Thioredoxin-like_sf"/>
</dbReference>
<evidence type="ECO:0000313" key="3">
    <source>
        <dbReference type="Proteomes" id="UP000638560"/>
    </source>
</evidence>
<dbReference type="SUPFAM" id="SSF52833">
    <property type="entry name" value="Thioredoxin-like"/>
    <property type="match status" value="1"/>
</dbReference>
<feature type="domain" description="Thioredoxin" evidence="1">
    <location>
        <begin position="46"/>
        <end position="178"/>
    </location>
</feature>
<reference evidence="2 3" key="1">
    <citation type="submission" date="2020-11" db="EMBL/GenBank/DDBJ databases">
        <title>A novel isolate from a Black sea contaminated sediment with potential to produce alkanes: Plantactinospora alkalitolerans sp. nov.</title>
        <authorList>
            <person name="Carro L."/>
            <person name="Veyisoglu A."/>
            <person name="Guven K."/>
            <person name="Schumann P."/>
            <person name="Klenk H.-P."/>
            <person name="Sahin N."/>
        </authorList>
    </citation>
    <scope>NUCLEOTIDE SEQUENCE [LARGE SCALE GENOMIC DNA]</scope>
    <source>
        <strain evidence="2 3">S1510</strain>
    </source>
</reference>
<evidence type="ECO:0000259" key="1">
    <source>
        <dbReference type="PROSITE" id="PS51352"/>
    </source>
</evidence>
<evidence type="ECO:0000313" key="2">
    <source>
        <dbReference type="EMBL" id="MBF9134218.1"/>
    </source>
</evidence>
<dbReference type="Proteomes" id="UP000638560">
    <property type="component" value="Unassembled WGS sequence"/>
</dbReference>
<proteinExistence type="predicted"/>
<dbReference type="PROSITE" id="PS51352">
    <property type="entry name" value="THIOREDOXIN_2"/>
    <property type="match status" value="1"/>
</dbReference>
<dbReference type="Gene3D" id="3.40.30.10">
    <property type="entry name" value="Glutaredoxin"/>
    <property type="match status" value="1"/>
</dbReference>
<name>A0ABS0H701_9ACTN</name>
<dbReference type="InterPro" id="IPR013766">
    <property type="entry name" value="Thioredoxin_domain"/>
</dbReference>
<dbReference type="CDD" id="cd02966">
    <property type="entry name" value="TlpA_like_family"/>
    <property type="match status" value="1"/>
</dbReference>
<accession>A0ABS0H701</accession>
<keyword evidence="3" id="KW-1185">Reference proteome</keyword>